<organism evidence="1 2">
    <name type="scientific">Lentzea waywayandensis</name>
    <dbReference type="NCBI Taxonomy" id="84724"/>
    <lineage>
        <taxon>Bacteria</taxon>
        <taxon>Bacillati</taxon>
        <taxon>Actinomycetota</taxon>
        <taxon>Actinomycetes</taxon>
        <taxon>Pseudonocardiales</taxon>
        <taxon>Pseudonocardiaceae</taxon>
        <taxon>Lentzea</taxon>
    </lineage>
</organism>
<reference evidence="2" key="1">
    <citation type="submission" date="2016-10" db="EMBL/GenBank/DDBJ databases">
        <authorList>
            <person name="Varghese N."/>
            <person name="Submissions S."/>
        </authorList>
    </citation>
    <scope>NUCLEOTIDE SEQUENCE [LARGE SCALE GENOMIC DNA]</scope>
    <source>
        <strain evidence="2">DSM 44232</strain>
    </source>
</reference>
<dbReference type="OrthoDB" id="3677203at2"/>
<gene>
    <name evidence="1" type="ORF">SAMN04488564_101686</name>
</gene>
<dbReference type="EMBL" id="FOYL01000001">
    <property type="protein sequence ID" value="SFQ98723.1"/>
    <property type="molecule type" value="Genomic_DNA"/>
</dbReference>
<evidence type="ECO:0000313" key="2">
    <source>
        <dbReference type="Proteomes" id="UP000198583"/>
    </source>
</evidence>
<sequence>MKLHVLSGVDLGPEFHALVKKIHRGMLKPRYRRVSVLFDDLAGTSARVDLVRLATIAALEQTGESVELMPVSARGHTVGLECVIGVADNGDGTVRVTAAGVQVDVLPPSEEDCHRLLTSGVRGTAMRFPVFPSSCPSLVARGDGPDELVLWRCGLAPAKVRLPGPVLAAIHVSDRSGEVLKALVEIDGELIYMSHDEDPAQCELRIPIRFSVAAEAKRDLSPLYLDMDEPWRYGVYFRRAGKWWNLHYHGGTITLKQSTGTTHQPGSFPWHAKVYGGDRSVFGPGYSHAERRHGTDWTVTGTGAEQVITVPPGEHVLGLTEVGKQPALLTREGNIVRARRQHDVRTVVEFKGPVIQHYEAPWVAVQRSPHLVEVIDIATGAVLHRLDTA</sequence>
<dbReference type="Proteomes" id="UP000198583">
    <property type="component" value="Unassembled WGS sequence"/>
</dbReference>
<dbReference type="AlphaFoldDB" id="A0A1I6D073"/>
<dbReference type="STRING" id="84724.SAMN04488564_101686"/>
<dbReference type="RefSeq" id="WP_093588220.1">
    <property type="nucleotide sequence ID" value="NZ_FOYL01000001.1"/>
</dbReference>
<evidence type="ECO:0000313" key="1">
    <source>
        <dbReference type="EMBL" id="SFQ98723.1"/>
    </source>
</evidence>
<name>A0A1I6D073_9PSEU</name>
<accession>A0A1I6D073</accession>
<keyword evidence="2" id="KW-1185">Reference proteome</keyword>
<protein>
    <submittedName>
        <fullName evidence="1">Uncharacterized protein</fullName>
    </submittedName>
</protein>
<proteinExistence type="predicted"/>